<dbReference type="InterPro" id="IPR000742">
    <property type="entry name" value="EGF"/>
</dbReference>
<dbReference type="Pfam" id="PF00008">
    <property type="entry name" value="EGF"/>
    <property type="match status" value="1"/>
</dbReference>
<feature type="compositionally biased region" description="Low complexity" evidence="13">
    <location>
        <begin position="241"/>
        <end position="268"/>
    </location>
</feature>
<dbReference type="PROSITE" id="PS00022">
    <property type="entry name" value="EGF_1"/>
    <property type="match status" value="1"/>
</dbReference>
<evidence type="ECO:0000256" key="6">
    <source>
        <dbReference type="ARBA" id="ARBA00022737"/>
    </source>
</evidence>
<evidence type="ECO:0000256" key="10">
    <source>
        <dbReference type="ARBA" id="ARBA00023180"/>
    </source>
</evidence>
<evidence type="ECO:0000256" key="13">
    <source>
        <dbReference type="SAM" id="MobiDB-lite"/>
    </source>
</evidence>
<keyword evidence="8 12" id="KW-0720">Serine protease</keyword>
<dbReference type="Gene3D" id="2.40.10.10">
    <property type="entry name" value="Trypsin-like serine proteases"/>
    <property type="match status" value="1"/>
</dbReference>
<dbReference type="InterPro" id="IPR018114">
    <property type="entry name" value="TRYPSIN_HIS"/>
</dbReference>
<dbReference type="GO" id="GO:0005789">
    <property type="term" value="C:endoplasmic reticulum membrane"/>
    <property type="evidence" value="ECO:0007669"/>
    <property type="project" value="InterPro"/>
</dbReference>
<dbReference type="Pfam" id="PF00089">
    <property type="entry name" value="Trypsin"/>
    <property type="match status" value="1"/>
</dbReference>
<accession>A0A6P4ZSB1</accession>
<dbReference type="Proteomes" id="UP000515135">
    <property type="component" value="Unplaced"/>
</dbReference>
<dbReference type="SMART" id="SM00020">
    <property type="entry name" value="Tryp_SPc"/>
    <property type="match status" value="1"/>
</dbReference>
<keyword evidence="9 11" id="KW-1015">Disulfide bond</keyword>
<dbReference type="GO" id="GO:0006508">
    <property type="term" value="P:proteolysis"/>
    <property type="evidence" value="ECO:0007669"/>
    <property type="project" value="UniProtKB-KW"/>
</dbReference>
<dbReference type="InterPro" id="IPR033116">
    <property type="entry name" value="TRYPSIN_SER"/>
</dbReference>
<feature type="disulfide bond" evidence="11">
    <location>
        <begin position="439"/>
        <end position="448"/>
    </location>
</feature>
<evidence type="ECO:0000256" key="3">
    <source>
        <dbReference type="ARBA" id="ARBA00022536"/>
    </source>
</evidence>
<evidence type="ECO:0000256" key="7">
    <source>
        <dbReference type="ARBA" id="ARBA00022801"/>
    </source>
</evidence>
<feature type="domain" description="Peptidase S1" evidence="15">
    <location>
        <begin position="486"/>
        <end position="722"/>
    </location>
</feature>
<evidence type="ECO:0000256" key="9">
    <source>
        <dbReference type="ARBA" id="ARBA00023157"/>
    </source>
</evidence>
<dbReference type="GeneID" id="109476093"/>
<dbReference type="GO" id="GO:0071944">
    <property type="term" value="C:cell periphery"/>
    <property type="evidence" value="ECO:0007669"/>
    <property type="project" value="UniProtKB-ARBA"/>
</dbReference>
<dbReference type="CDD" id="cd00054">
    <property type="entry name" value="EGF_CA"/>
    <property type="match status" value="1"/>
</dbReference>
<dbReference type="SUPFAM" id="SSF57196">
    <property type="entry name" value="EGF/Laminin"/>
    <property type="match status" value="1"/>
</dbReference>
<keyword evidence="16" id="KW-1185">Reference proteome</keyword>
<dbReference type="Gene3D" id="2.10.25.10">
    <property type="entry name" value="Laminin"/>
    <property type="match status" value="1"/>
</dbReference>
<feature type="domain" description="EGF-like" evidence="14">
    <location>
        <begin position="413"/>
        <end position="449"/>
    </location>
</feature>
<dbReference type="PROSITE" id="PS00010">
    <property type="entry name" value="ASX_HYDROXYL"/>
    <property type="match status" value="1"/>
</dbReference>
<dbReference type="FunFam" id="2.10.25.10:FF:000185">
    <property type="entry name" value="basement membrane-specific heparan sulfate proteoglycan core protein-like"/>
    <property type="match status" value="1"/>
</dbReference>
<dbReference type="PROSITE" id="PS50026">
    <property type="entry name" value="EGF_3"/>
    <property type="match status" value="1"/>
</dbReference>
<evidence type="ECO:0000256" key="4">
    <source>
        <dbReference type="ARBA" id="ARBA00022670"/>
    </source>
</evidence>
<keyword evidence="5" id="KW-0732">Signal</keyword>
<comment type="subcellular location">
    <subcellularLocation>
        <location evidence="1">Secreted</location>
    </subcellularLocation>
</comment>
<dbReference type="GO" id="GO:2001256">
    <property type="term" value="P:regulation of store-operated calcium entry"/>
    <property type="evidence" value="ECO:0007669"/>
    <property type="project" value="InterPro"/>
</dbReference>
<dbReference type="GO" id="GO:0005576">
    <property type="term" value="C:extracellular region"/>
    <property type="evidence" value="ECO:0007669"/>
    <property type="project" value="UniProtKB-SubCell"/>
</dbReference>
<evidence type="ECO:0000256" key="1">
    <source>
        <dbReference type="ARBA" id="ARBA00004613"/>
    </source>
</evidence>
<protein>
    <submittedName>
        <fullName evidence="17">Uncharacterized protein LOC109476093</fullName>
    </submittedName>
</protein>
<dbReference type="PROSITE" id="PS01186">
    <property type="entry name" value="EGF_2"/>
    <property type="match status" value="1"/>
</dbReference>
<keyword evidence="4 12" id="KW-0645">Protease</keyword>
<evidence type="ECO:0000256" key="5">
    <source>
        <dbReference type="ARBA" id="ARBA00022729"/>
    </source>
</evidence>
<keyword evidence="6" id="KW-0677">Repeat</keyword>
<dbReference type="CDD" id="cd00190">
    <property type="entry name" value="Tryp_SPc"/>
    <property type="match status" value="1"/>
</dbReference>
<evidence type="ECO:0000259" key="14">
    <source>
        <dbReference type="PROSITE" id="PS50026"/>
    </source>
</evidence>
<dbReference type="SUPFAM" id="SSF50494">
    <property type="entry name" value="Trypsin-like serine proteases"/>
    <property type="match status" value="1"/>
</dbReference>
<dbReference type="PROSITE" id="PS00135">
    <property type="entry name" value="TRYPSIN_SER"/>
    <property type="match status" value="1"/>
</dbReference>
<evidence type="ECO:0000256" key="2">
    <source>
        <dbReference type="ARBA" id="ARBA00022525"/>
    </source>
</evidence>
<keyword evidence="3 11" id="KW-0245">EGF-like domain</keyword>
<evidence type="ECO:0000256" key="11">
    <source>
        <dbReference type="PROSITE-ProRule" id="PRU00076"/>
    </source>
</evidence>
<dbReference type="InterPro" id="IPR009567">
    <property type="entry name" value="SARAF"/>
</dbReference>
<dbReference type="PRINTS" id="PR00722">
    <property type="entry name" value="CHYMOTRYPSIN"/>
</dbReference>
<reference evidence="17" key="1">
    <citation type="submission" date="2025-08" db="UniProtKB">
        <authorList>
            <consortium name="RefSeq"/>
        </authorList>
    </citation>
    <scope>IDENTIFICATION</scope>
    <source>
        <tissue evidence="17">Gonad</tissue>
    </source>
</reference>
<comment type="caution">
    <text evidence="11">Lacks conserved residue(s) required for the propagation of feature annotation.</text>
</comment>
<dbReference type="Pfam" id="PF06682">
    <property type="entry name" value="SARAF"/>
    <property type="match status" value="1"/>
</dbReference>
<dbReference type="GO" id="GO:0004252">
    <property type="term" value="F:serine-type endopeptidase activity"/>
    <property type="evidence" value="ECO:0007669"/>
    <property type="project" value="InterPro"/>
</dbReference>
<dbReference type="AlphaFoldDB" id="A0A6P4ZSB1"/>
<keyword evidence="10" id="KW-0325">Glycoprotein</keyword>
<dbReference type="PANTHER" id="PTHR24252:SF7">
    <property type="entry name" value="HYALIN"/>
    <property type="match status" value="1"/>
</dbReference>
<dbReference type="InterPro" id="IPR043504">
    <property type="entry name" value="Peptidase_S1_PA_chymotrypsin"/>
</dbReference>
<dbReference type="InterPro" id="IPR001254">
    <property type="entry name" value="Trypsin_dom"/>
</dbReference>
<dbReference type="RefSeq" id="XP_019632521.1">
    <property type="nucleotide sequence ID" value="XM_019776962.1"/>
</dbReference>
<dbReference type="SMART" id="SM00181">
    <property type="entry name" value="EGF"/>
    <property type="match status" value="1"/>
</dbReference>
<dbReference type="PROSITE" id="PS00134">
    <property type="entry name" value="TRYPSIN_HIS"/>
    <property type="match status" value="1"/>
</dbReference>
<dbReference type="InterPro" id="IPR000152">
    <property type="entry name" value="EGF-type_Asp/Asn_hydroxyl_site"/>
</dbReference>
<feature type="region of interest" description="Disordered" evidence="13">
    <location>
        <begin position="209"/>
        <end position="269"/>
    </location>
</feature>
<proteinExistence type="predicted"/>
<dbReference type="KEGG" id="bbel:109476093"/>
<gene>
    <name evidence="17" type="primary">LOC109476093</name>
</gene>
<evidence type="ECO:0000259" key="15">
    <source>
        <dbReference type="PROSITE" id="PS50240"/>
    </source>
</evidence>
<organism evidence="16 17">
    <name type="scientific">Branchiostoma belcheri</name>
    <name type="common">Amphioxus</name>
    <dbReference type="NCBI Taxonomy" id="7741"/>
    <lineage>
        <taxon>Eukaryota</taxon>
        <taxon>Metazoa</taxon>
        <taxon>Chordata</taxon>
        <taxon>Cephalochordata</taxon>
        <taxon>Leptocardii</taxon>
        <taxon>Amphioxiformes</taxon>
        <taxon>Branchiostomatidae</taxon>
        <taxon>Branchiostoma</taxon>
    </lineage>
</organism>
<dbReference type="PROSITE" id="PS50240">
    <property type="entry name" value="TRYPSIN_DOM"/>
    <property type="match status" value="1"/>
</dbReference>
<keyword evidence="7 12" id="KW-0378">Hydrolase</keyword>
<dbReference type="SMART" id="SM00179">
    <property type="entry name" value="EGF_CA"/>
    <property type="match status" value="1"/>
</dbReference>
<dbReference type="OrthoDB" id="414661at2759"/>
<name>A0A6P4ZSB1_BRABE</name>
<dbReference type="PANTHER" id="PTHR24252">
    <property type="entry name" value="ACROSIN-RELATED"/>
    <property type="match status" value="1"/>
</dbReference>
<dbReference type="InterPro" id="IPR009003">
    <property type="entry name" value="Peptidase_S1_PA"/>
</dbReference>
<evidence type="ECO:0000256" key="8">
    <source>
        <dbReference type="ARBA" id="ARBA00022825"/>
    </source>
</evidence>
<dbReference type="GO" id="GO:0005509">
    <property type="term" value="F:calcium ion binding"/>
    <property type="evidence" value="ECO:0007669"/>
    <property type="project" value="InterPro"/>
</dbReference>
<dbReference type="FunFam" id="2.40.10.10:FF:000003">
    <property type="entry name" value="Transmembrane serine protease 3"/>
    <property type="match status" value="1"/>
</dbReference>
<evidence type="ECO:0000313" key="16">
    <source>
        <dbReference type="Proteomes" id="UP000515135"/>
    </source>
</evidence>
<dbReference type="InterPro" id="IPR001314">
    <property type="entry name" value="Peptidase_S1A"/>
</dbReference>
<evidence type="ECO:0000256" key="12">
    <source>
        <dbReference type="RuleBase" id="RU363034"/>
    </source>
</evidence>
<evidence type="ECO:0000313" key="17">
    <source>
        <dbReference type="RefSeq" id="XP_019632521.1"/>
    </source>
</evidence>
<sequence length="725" mass="76445">MKLGGEETSAIPLVAVMMVSLVSRPSLASSYGGERVLLEDVKVLTLYNGRMTNSRRAGPVPQLKCVGGSAGCSSFVPQVVQCTNQGSDGYDIQWECKTDMDNAYRFGYVEVSCEGYDYPDDPYILRGSCGLEYTLDFTKEGYEKQNSGGAGYSHDYYGDETSHYGSYGAGQGYHGYKKTSWFGDLVFLGIVALVGYAIYQTCIASPHEGTPYPDSGTGSTYRPGGPSAPPPPGFRQDYMPGSSGCSSSYDSGYTGTGTSHSRTQHTQQGTGGGFGGFWGGAATGGLLGYLFGSGNRGYGGYGGYGGYNHYPRHTAWGPRRTGWSSWFGPSTGSYRSTGGFGGGAFGGGRASFGGGSSGTRTASDSLKPPFLLGVSYKMVVLHAKTVLHAAVVLCLVRRGIGCNSGGGVSETDVNYNCQTNPCVNGGICQDSPTQYTCICNHGYTGDTCQRAASTDSGHCGSPAIMPMFRGAESRTALGWVSDAEAVVGGEPASPGSWPWQVSLQLRGGHVCGGSIISNRWVVSAAHCFADYPNAGDWKAVVGNHELNTWFSGSGEQTRNIRRIIVHKQYNVGIRHDYDIALLELSSAVVLSTRVKPVCLPEAGQEVSDGTDCVVTGFGYTREGSGAISDTLQQAKVPTVAPSTCASQMRPATITARMMCAGYNEGGVDACQGDSGGPLVCEVEGRYVLIGVVSWGYGCARANTPGIYAKVSEFSGWIKDKIHEVQ</sequence>
<dbReference type="InterPro" id="IPR001881">
    <property type="entry name" value="EGF-like_Ca-bd_dom"/>
</dbReference>
<keyword evidence="2" id="KW-0964">Secreted</keyword>